<dbReference type="AlphaFoldDB" id="A0A2G5VB36"/>
<dbReference type="SUPFAM" id="SSF49599">
    <property type="entry name" value="TRAF domain-like"/>
    <property type="match status" value="1"/>
</dbReference>
<protein>
    <recommendedName>
        <fullName evidence="5">BTB domain-containing protein</fullName>
    </recommendedName>
</protein>
<organism evidence="3 4">
    <name type="scientific">Caenorhabditis nigoni</name>
    <dbReference type="NCBI Taxonomy" id="1611254"/>
    <lineage>
        <taxon>Eukaryota</taxon>
        <taxon>Metazoa</taxon>
        <taxon>Ecdysozoa</taxon>
        <taxon>Nematoda</taxon>
        <taxon>Chromadorea</taxon>
        <taxon>Rhabditida</taxon>
        <taxon>Rhabditina</taxon>
        <taxon>Rhabditomorpha</taxon>
        <taxon>Rhabditoidea</taxon>
        <taxon>Rhabditidae</taxon>
        <taxon>Peloderinae</taxon>
        <taxon>Caenorhabditis</taxon>
    </lineage>
</organism>
<dbReference type="Pfam" id="PF00917">
    <property type="entry name" value="MATH"/>
    <property type="match status" value="1"/>
</dbReference>
<dbReference type="InterPro" id="IPR011333">
    <property type="entry name" value="SKP1/BTB/POZ_sf"/>
</dbReference>
<sequence>MTNTRKDQKKTENDEMFEKLKAAMTAETEKIENSHNRKFDEIAEKIQSMEKSMSKVPKLDEKSKSSKNFVLKHIIKDVADFKEGNWIKCEREQHFNAKWFLQIMRNESHLGIHVFCEPIVPNKDEWSIETKLEFKMIVNDDNSVIKTFKCCFDDDEGWGYDNFVKWVDINNYLVDNKLTIEVKVEIRKMAGFGKEILMKFDESVADLSDIVLIVNDRKFYLSKYFLSLQSSHFKTLFSGKFNESQKNKLELKDIDPDDFQNFLELIHGESSNDDDTVEGVLHLSEMFHAPTAIRRCEEFLLEKSKKKSEKKFKLALRYGLENLKTKCLSEITTISDIQSIVSSDPKEMDVQTAMILLQKCLSFSNK</sequence>
<dbReference type="CDD" id="cd18186">
    <property type="entry name" value="BTB_POZ_ZBTB_KLHL-like"/>
    <property type="match status" value="1"/>
</dbReference>
<dbReference type="Proteomes" id="UP000230233">
    <property type="component" value="Chromosome II"/>
</dbReference>
<name>A0A2G5VB36_9PELO</name>
<dbReference type="CDD" id="cd00121">
    <property type="entry name" value="MATH"/>
    <property type="match status" value="1"/>
</dbReference>
<dbReference type="SUPFAM" id="SSF54695">
    <property type="entry name" value="POZ domain"/>
    <property type="match status" value="1"/>
</dbReference>
<dbReference type="Gene3D" id="3.30.710.10">
    <property type="entry name" value="Potassium Channel Kv1.1, Chain A"/>
    <property type="match status" value="1"/>
</dbReference>
<dbReference type="PANTHER" id="PTHR22743:SF165">
    <property type="entry name" value="BTB AND MATH DOMAIN CONTAINING-RELATED"/>
    <property type="match status" value="1"/>
</dbReference>
<dbReference type="SMART" id="SM00061">
    <property type="entry name" value="MATH"/>
    <property type="match status" value="1"/>
</dbReference>
<dbReference type="InterPro" id="IPR000210">
    <property type="entry name" value="BTB/POZ_dom"/>
</dbReference>
<keyword evidence="4" id="KW-1185">Reference proteome</keyword>
<dbReference type="SMART" id="SM00225">
    <property type="entry name" value="BTB"/>
    <property type="match status" value="1"/>
</dbReference>
<reference evidence="4" key="1">
    <citation type="submission" date="2017-10" db="EMBL/GenBank/DDBJ databases">
        <title>Rapid genome shrinkage in a self-fertile nematode reveals novel sperm competition proteins.</title>
        <authorList>
            <person name="Yin D."/>
            <person name="Schwarz E.M."/>
            <person name="Thomas C.G."/>
            <person name="Felde R.L."/>
            <person name="Korf I.F."/>
            <person name="Cutter A.D."/>
            <person name="Schartner C.M."/>
            <person name="Ralston E.J."/>
            <person name="Meyer B.J."/>
            <person name="Haag E.S."/>
        </authorList>
    </citation>
    <scope>NUCLEOTIDE SEQUENCE [LARGE SCALE GENOMIC DNA]</scope>
    <source>
        <strain evidence="4">JU1422</strain>
    </source>
</reference>
<dbReference type="OrthoDB" id="696166at2759"/>
<dbReference type="InterPro" id="IPR008974">
    <property type="entry name" value="TRAF-like"/>
</dbReference>
<evidence type="ECO:0000313" key="3">
    <source>
        <dbReference type="EMBL" id="PIC49005.1"/>
    </source>
</evidence>
<accession>A0A2G5VB36</accession>
<dbReference type="InterPro" id="IPR052664">
    <property type="entry name" value="BTB-MATH_domain_protein"/>
</dbReference>
<evidence type="ECO:0000259" key="2">
    <source>
        <dbReference type="PROSITE" id="PS50144"/>
    </source>
</evidence>
<gene>
    <name evidence="3" type="primary">Cnig_chr_II.g7768</name>
    <name evidence="3" type="ORF">B9Z55_007768</name>
</gene>
<dbReference type="Pfam" id="PF00651">
    <property type="entry name" value="BTB"/>
    <property type="match status" value="1"/>
</dbReference>
<evidence type="ECO:0000313" key="4">
    <source>
        <dbReference type="Proteomes" id="UP000230233"/>
    </source>
</evidence>
<dbReference type="PANTHER" id="PTHR22743">
    <property type="entry name" value="MEPRIN/TRAF-LIKE MATH FAMILY-C.ELEGANS"/>
    <property type="match status" value="1"/>
</dbReference>
<dbReference type="Gene3D" id="2.60.210.10">
    <property type="entry name" value="Apoptosis, Tumor Necrosis Factor Receptor Associated Protein 2, Chain A"/>
    <property type="match status" value="1"/>
</dbReference>
<comment type="caution">
    <text evidence="3">The sequence shown here is derived from an EMBL/GenBank/DDBJ whole genome shotgun (WGS) entry which is preliminary data.</text>
</comment>
<dbReference type="EMBL" id="PDUG01000002">
    <property type="protein sequence ID" value="PIC49005.1"/>
    <property type="molecule type" value="Genomic_DNA"/>
</dbReference>
<dbReference type="PROSITE" id="PS50144">
    <property type="entry name" value="MATH"/>
    <property type="match status" value="1"/>
</dbReference>
<feature type="domain" description="BTB" evidence="1">
    <location>
        <begin position="208"/>
        <end position="275"/>
    </location>
</feature>
<proteinExistence type="predicted"/>
<feature type="domain" description="MATH" evidence="2">
    <location>
        <begin position="68"/>
        <end position="184"/>
    </location>
</feature>
<evidence type="ECO:0008006" key="5">
    <source>
        <dbReference type="Google" id="ProtNLM"/>
    </source>
</evidence>
<dbReference type="InterPro" id="IPR002083">
    <property type="entry name" value="MATH/TRAF_dom"/>
</dbReference>
<evidence type="ECO:0000259" key="1">
    <source>
        <dbReference type="PROSITE" id="PS50097"/>
    </source>
</evidence>
<dbReference type="PROSITE" id="PS50097">
    <property type="entry name" value="BTB"/>
    <property type="match status" value="1"/>
</dbReference>